<keyword evidence="6" id="KW-1185">Reference proteome</keyword>
<dbReference type="SUPFAM" id="SSF48498">
    <property type="entry name" value="Tetracyclin repressor-like, C-terminal domain"/>
    <property type="match status" value="1"/>
</dbReference>
<protein>
    <submittedName>
        <fullName evidence="5">TetR family transcriptional regulator</fullName>
    </submittedName>
</protein>
<dbReference type="InterPro" id="IPR009057">
    <property type="entry name" value="Homeodomain-like_sf"/>
</dbReference>
<accession>A0A3A1U244</accession>
<dbReference type="Gene3D" id="1.10.357.10">
    <property type="entry name" value="Tetracycline Repressor, domain 2"/>
    <property type="match status" value="1"/>
</dbReference>
<evidence type="ECO:0000313" key="5">
    <source>
        <dbReference type="EMBL" id="RIX30522.1"/>
    </source>
</evidence>
<name>A0A3A1U244_9MICO</name>
<evidence type="ECO:0000256" key="3">
    <source>
        <dbReference type="SAM" id="MobiDB-lite"/>
    </source>
</evidence>
<comment type="caution">
    <text evidence="5">The sequence shown here is derived from an EMBL/GenBank/DDBJ whole genome shotgun (WGS) entry which is preliminary data.</text>
</comment>
<feature type="DNA-binding region" description="H-T-H motif" evidence="2">
    <location>
        <begin position="42"/>
        <end position="61"/>
    </location>
</feature>
<dbReference type="InterPro" id="IPR036271">
    <property type="entry name" value="Tet_transcr_reg_TetR-rel_C_sf"/>
</dbReference>
<dbReference type="InterPro" id="IPR001647">
    <property type="entry name" value="HTH_TetR"/>
</dbReference>
<dbReference type="SUPFAM" id="SSF46689">
    <property type="entry name" value="Homeodomain-like"/>
    <property type="match status" value="1"/>
</dbReference>
<evidence type="ECO:0000256" key="1">
    <source>
        <dbReference type="ARBA" id="ARBA00023125"/>
    </source>
</evidence>
<evidence type="ECO:0000259" key="4">
    <source>
        <dbReference type="PROSITE" id="PS50977"/>
    </source>
</evidence>
<gene>
    <name evidence="5" type="ORF">D1781_03610</name>
</gene>
<dbReference type="OrthoDB" id="329481at2"/>
<dbReference type="GO" id="GO:0003677">
    <property type="term" value="F:DNA binding"/>
    <property type="evidence" value="ECO:0007669"/>
    <property type="project" value="UniProtKB-UniRule"/>
</dbReference>
<proteinExistence type="predicted"/>
<evidence type="ECO:0000313" key="6">
    <source>
        <dbReference type="Proteomes" id="UP000265742"/>
    </source>
</evidence>
<organism evidence="5 6">
    <name type="scientific">Amnibacterium setariae</name>
    <dbReference type="NCBI Taxonomy" id="2306585"/>
    <lineage>
        <taxon>Bacteria</taxon>
        <taxon>Bacillati</taxon>
        <taxon>Actinomycetota</taxon>
        <taxon>Actinomycetes</taxon>
        <taxon>Micrococcales</taxon>
        <taxon>Microbacteriaceae</taxon>
        <taxon>Amnibacterium</taxon>
    </lineage>
</organism>
<feature type="domain" description="HTH tetR-type" evidence="4">
    <location>
        <begin position="19"/>
        <end position="79"/>
    </location>
</feature>
<feature type="region of interest" description="Disordered" evidence="3">
    <location>
        <begin position="209"/>
        <end position="228"/>
    </location>
</feature>
<feature type="region of interest" description="Disordered" evidence="3">
    <location>
        <begin position="1"/>
        <end position="22"/>
    </location>
</feature>
<keyword evidence="1 2" id="KW-0238">DNA-binding</keyword>
<dbReference type="Pfam" id="PF00440">
    <property type="entry name" value="TetR_N"/>
    <property type="match status" value="1"/>
</dbReference>
<reference evidence="6" key="1">
    <citation type="submission" date="2018-09" db="EMBL/GenBank/DDBJ databases">
        <authorList>
            <person name="Kim I."/>
        </authorList>
    </citation>
    <scope>NUCLEOTIDE SEQUENCE [LARGE SCALE GENOMIC DNA]</scope>
    <source>
        <strain evidence="6">DD4a</strain>
    </source>
</reference>
<evidence type="ECO:0000256" key="2">
    <source>
        <dbReference type="PROSITE-ProRule" id="PRU00335"/>
    </source>
</evidence>
<feature type="compositionally biased region" description="Basic and acidic residues" evidence="3">
    <location>
        <begin position="215"/>
        <end position="228"/>
    </location>
</feature>
<dbReference type="AlphaFoldDB" id="A0A3A1U244"/>
<dbReference type="PROSITE" id="PS50977">
    <property type="entry name" value="HTH_TETR_2"/>
    <property type="match status" value="1"/>
</dbReference>
<sequence>MDDASPGAERRGTRGPRPSRSRTEIVDAAVALADAGGTPALTLRATARTVGLAPAALYRYVATHEELVESAADRALEALSVPSPTGDRSADLVALARAQVAVLRRHPWLIDLLPTLRPGPVAIEVLDAGLGMLDGTPGGGAQHLETLALLTGVASLFARSAIEPSPRTIAALQAAAATHPRLAAAFAQPGRASAEEDLLERTVRALVGDLPAAERGPDDGARSTTLHD</sequence>
<dbReference type="Proteomes" id="UP000265742">
    <property type="component" value="Unassembled WGS sequence"/>
</dbReference>
<dbReference type="RefSeq" id="WP_119480883.1">
    <property type="nucleotide sequence ID" value="NZ_QXTG01000001.1"/>
</dbReference>
<dbReference type="EMBL" id="QXTG01000001">
    <property type="protein sequence ID" value="RIX30522.1"/>
    <property type="molecule type" value="Genomic_DNA"/>
</dbReference>